<feature type="region of interest" description="Disordered" evidence="1">
    <location>
        <begin position="109"/>
        <end position="139"/>
    </location>
</feature>
<feature type="compositionally biased region" description="Basic residues" evidence="1">
    <location>
        <begin position="62"/>
        <end position="74"/>
    </location>
</feature>
<dbReference type="Proteomes" id="UP000694865">
    <property type="component" value="Unplaced"/>
</dbReference>
<feature type="compositionally biased region" description="Basic and acidic residues" evidence="1">
    <location>
        <begin position="75"/>
        <end position="93"/>
    </location>
</feature>
<keyword evidence="2" id="KW-1185">Reference proteome</keyword>
<evidence type="ECO:0000313" key="2">
    <source>
        <dbReference type="Proteomes" id="UP000694865"/>
    </source>
</evidence>
<accession>A0ABM0MXG2</accession>
<sequence length="237" mass="27413">MAKIATAEAAISTRTKTTDTHHRSHINSPDMMRSQIGYRLLSTSSFKTMVLSDSSDDESKLGYRHVRPKTRTFSKKSEGAPKSRPKSTSDVKYKVLPTPEELEAIVKRRARSCQHRKTPRSRKSLTQNRDSEASDDEFSPTLVSHRSMYLMGRSRRQLRALAHIDAISALEVENKRYAIWAKIMKEKSKHREAENKKLQTKVDNFVKVLKDDKDRQQRVDAENEGQRIRSLYQPYSY</sequence>
<gene>
    <name evidence="3" type="primary">LOC100373191</name>
</gene>
<protein>
    <submittedName>
        <fullName evidence="3">Uncharacterized protein LOC100373191</fullName>
    </submittedName>
</protein>
<name>A0ABM0MXG2_SACKO</name>
<dbReference type="RefSeq" id="XP_006824703.1">
    <property type="nucleotide sequence ID" value="XM_006824640.1"/>
</dbReference>
<feature type="region of interest" description="Disordered" evidence="1">
    <location>
        <begin position="52"/>
        <end position="95"/>
    </location>
</feature>
<reference evidence="3" key="1">
    <citation type="submission" date="2025-08" db="UniProtKB">
        <authorList>
            <consortium name="RefSeq"/>
        </authorList>
    </citation>
    <scope>IDENTIFICATION</scope>
    <source>
        <tissue evidence="3">Testes</tissue>
    </source>
</reference>
<proteinExistence type="predicted"/>
<organism evidence="2 3">
    <name type="scientific">Saccoglossus kowalevskii</name>
    <name type="common">Acorn worm</name>
    <dbReference type="NCBI Taxonomy" id="10224"/>
    <lineage>
        <taxon>Eukaryota</taxon>
        <taxon>Metazoa</taxon>
        <taxon>Hemichordata</taxon>
        <taxon>Enteropneusta</taxon>
        <taxon>Harrimaniidae</taxon>
        <taxon>Saccoglossus</taxon>
    </lineage>
</organism>
<dbReference type="GeneID" id="100373191"/>
<evidence type="ECO:0000256" key="1">
    <source>
        <dbReference type="SAM" id="MobiDB-lite"/>
    </source>
</evidence>
<evidence type="ECO:0000313" key="3">
    <source>
        <dbReference type="RefSeq" id="XP_006824703.1"/>
    </source>
</evidence>
<feature type="compositionally biased region" description="Basic residues" evidence="1">
    <location>
        <begin position="109"/>
        <end position="123"/>
    </location>
</feature>